<evidence type="ECO:0000259" key="4">
    <source>
        <dbReference type="Pfam" id="PF07992"/>
    </source>
</evidence>
<keyword evidence="6" id="KW-1185">Reference proteome</keyword>
<proteinExistence type="predicted"/>
<name>A0ABV8QZY7_9MICC</name>
<keyword evidence="2" id="KW-0560">Oxidoreductase</keyword>
<evidence type="ECO:0000256" key="3">
    <source>
        <dbReference type="ARBA" id="ARBA00048132"/>
    </source>
</evidence>
<dbReference type="Proteomes" id="UP001595773">
    <property type="component" value="Unassembled WGS sequence"/>
</dbReference>
<dbReference type="PRINTS" id="PR00368">
    <property type="entry name" value="FADPNR"/>
</dbReference>
<gene>
    <name evidence="5" type="ORF">ACFOW9_09210</name>
</gene>
<dbReference type="InterPro" id="IPR023753">
    <property type="entry name" value="FAD/NAD-binding_dom"/>
</dbReference>
<dbReference type="InterPro" id="IPR036188">
    <property type="entry name" value="FAD/NAD-bd_sf"/>
</dbReference>
<protein>
    <submittedName>
        <fullName evidence="5">NAD(P)/FAD-dependent oxidoreductase</fullName>
    </submittedName>
</protein>
<comment type="catalytic activity">
    <reaction evidence="3">
        <text>[thioredoxin]-dithiol + NADP(+) = [thioredoxin]-disulfide + NADPH + H(+)</text>
        <dbReference type="Rhea" id="RHEA:20345"/>
        <dbReference type="Rhea" id="RHEA-COMP:10698"/>
        <dbReference type="Rhea" id="RHEA-COMP:10700"/>
        <dbReference type="ChEBI" id="CHEBI:15378"/>
        <dbReference type="ChEBI" id="CHEBI:29950"/>
        <dbReference type="ChEBI" id="CHEBI:50058"/>
        <dbReference type="ChEBI" id="CHEBI:57783"/>
        <dbReference type="ChEBI" id="CHEBI:58349"/>
        <dbReference type="EC" id="1.8.1.9"/>
    </reaction>
</comment>
<sequence>MNTARYEVLIIGAGAAGLSAATTLSRALRSVAVIDSGKPRNAPALGIHGYLSRDGISPVEFLSIGRKEVRAYGGTIIDAEAVSVRRTLEGFEVSVTDGRKFFGRRLLVTTGLIDQLPAIDGLAAQWGKGVVHCPYCHGWEIRGQRIGVLGTGPMSIHQALLFRQWSPEITLFLNDTVVPSEEEWEKLAARTIAVVEGAVASVDTNDGVLSGVTLRQGRSFGIQALAVGSQMEASSSLLESLGLNSHTHASGAGKYIEADATGSTAVPGVYTAGNVSNLMAQVITAAAEGVMAAARINSDLIEEETQWAVKGHFGPFSAASEASLSKIVMGERAHGFAGWQKSDETSLTPAVDGQ</sequence>
<keyword evidence="1" id="KW-0285">Flavoprotein</keyword>
<evidence type="ECO:0000313" key="6">
    <source>
        <dbReference type="Proteomes" id="UP001595773"/>
    </source>
</evidence>
<organism evidence="5 6">
    <name type="scientific">Arthrobacter cryoconiti</name>
    <dbReference type="NCBI Taxonomy" id="748907"/>
    <lineage>
        <taxon>Bacteria</taxon>
        <taxon>Bacillati</taxon>
        <taxon>Actinomycetota</taxon>
        <taxon>Actinomycetes</taxon>
        <taxon>Micrococcales</taxon>
        <taxon>Micrococcaceae</taxon>
        <taxon>Arthrobacter</taxon>
    </lineage>
</organism>
<dbReference type="SUPFAM" id="SSF51905">
    <property type="entry name" value="FAD/NAD(P)-binding domain"/>
    <property type="match status" value="1"/>
</dbReference>
<reference evidence="6" key="1">
    <citation type="journal article" date="2019" name="Int. J. Syst. Evol. Microbiol.">
        <title>The Global Catalogue of Microorganisms (GCM) 10K type strain sequencing project: providing services to taxonomists for standard genome sequencing and annotation.</title>
        <authorList>
            <consortium name="The Broad Institute Genomics Platform"/>
            <consortium name="The Broad Institute Genome Sequencing Center for Infectious Disease"/>
            <person name="Wu L."/>
            <person name="Ma J."/>
        </authorList>
    </citation>
    <scope>NUCLEOTIDE SEQUENCE [LARGE SCALE GENOMIC DNA]</scope>
    <source>
        <strain evidence="6">CGMCC 1.10698</strain>
    </source>
</reference>
<dbReference type="RefSeq" id="WP_230067433.1">
    <property type="nucleotide sequence ID" value="NZ_BAABLL010000004.1"/>
</dbReference>
<dbReference type="InterPro" id="IPR050097">
    <property type="entry name" value="Ferredoxin-NADP_redctase_2"/>
</dbReference>
<dbReference type="Gene3D" id="3.50.50.60">
    <property type="entry name" value="FAD/NAD(P)-binding domain"/>
    <property type="match status" value="2"/>
</dbReference>
<dbReference type="PANTHER" id="PTHR48105">
    <property type="entry name" value="THIOREDOXIN REDUCTASE 1-RELATED-RELATED"/>
    <property type="match status" value="1"/>
</dbReference>
<dbReference type="Pfam" id="PF07992">
    <property type="entry name" value="Pyr_redox_2"/>
    <property type="match status" value="1"/>
</dbReference>
<accession>A0ABV8QZY7</accession>
<evidence type="ECO:0000256" key="1">
    <source>
        <dbReference type="ARBA" id="ARBA00022630"/>
    </source>
</evidence>
<dbReference type="PRINTS" id="PR00469">
    <property type="entry name" value="PNDRDTASEII"/>
</dbReference>
<comment type="caution">
    <text evidence="5">The sequence shown here is derived from an EMBL/GenBank/DDBJ whole genome shotgun (WGS) entry which is preliminary data.</text>
</comment>
<dbReference type="EMBL" id="JBHSCQ010000010">
    <property type="protein sequence ID" value="MFC4265776.1"/>
    <property type="molecule type" value="Genomic_DNA"/>
</dbReference>
<feature type="domain" description="FAD/NAD(P)-binding" evidence="4">
    <location>
        <begin position="6"/>
        <end position="289"/>
    </location>
</feature>
<evidence type="ECO:0000313" key="5">
    <source>
        <dbReference type="EMBL" id="MFC4265776.1"/>
    </source>
</evidence>
<evidence type="ECO:0000256" key="2">
    <source>
        <dbReference type="ARBA" id="ARBA00023002"/>
    </source>
</evidence>